<name>A0A498L7S9_LABRO</name>
<dbReference type="EMBL" id="QBIY01011738">
    <property type="protein sequence ID" value="RXN29870.1"/>
    <property type="molecule type" value="Genomic_DNA"/>
</dbReference>
<evidence type="ECO:0000313" key="2">
    <source>
        <dbReference type="EMBL" id="RXN02886.1"/>
    </source>
</evidence>
<organism evidence="2 4">
    <name type="scientific">Labeo rohita</name>
    <name type="common">Indian major carp</name>
    <name type="synonym">Cyprinus rohita</name>
    <dbReference type="NCBI Taxonomy" id="84645"/>
    <lineage>
        <taxon>Eukaryota</taxon>
        <taxon>Metazoa</taxon>
        <taxon>Chordata</taxon>
        <taxon>Craniata</taxon>
        <taxon>Vertebrata</taxon>
        <taxon>Euteleostomi</taxon>
        <taxon>Actinopterygii</taxon>
        <taxon>Neopterygii</taxon>
        <taxon>Teleostei</taxon>
        <taxon>Ostariophysi</taxon>
        <taxon>Cypriniformes</taxon>
        <taxon>Cyprinidae</taxon>
        <taxon>Labeoninae</taxon>
        <taxon>Labeonini</taxon>
        <taxon>Labeo</taxon>
    </lineage>
</organism>
<comment type="caution">
    <text evidence="2">The sequence shown here is derived from an EMBL/GenBank/DDBJ whole genome shotgun (WGS) entry which is preliminary data.</text>
</comment>
<protein>
    <submittedName>
        <fullName evidence="2">Uncharacterized protein</fullName>
    </submittedName>
</protein>
<reference evidence="2 4" key="1">
    <citation type="submission" date="2018-03" db="EMBL/GenBank/DDBJ databases">
        <title>Draft genome sequence of Rohu Carp (Labeo rohita).</title>
        <authorList>
            <person name="Das P."/>
            <person name="Kushwaha B."/>
            <person name="Joshi C.G."/>
            <person name="Kumar D."/>
            <person name="Nagpure N.S."/>
            <person name="Sahoo L."/>
            <person name="Das S.P."/>
            <person name="Bit A."/>
            <person name="Patnaik S."/>
            <person name="Meher P.K."/>
            <person name="Jayasankar P."/>
            <person name="Koringa P.G."/>
            <person name="Patel N.V."/>
            <person name="Hinsu A.T."/>
            <person name="Kumar R."/>
            <person name="Pandey M."/>
            <person name="Agarwal S."/>
            <person name="Srivastava S."/>
            <person name="Singh M."/>
            <person name="Iquebal M.A."/>
            <person name="Jaiswal S."/>
            <person name="Angadi U.B."/>
            <person name="Kumar N."/>
            <person name="Raza M."/>
            <person name="Shah T.M."/>
            <person name="Rai A."/>
            <person name="Jena J.K."/>
        </authorList>
    </citation>
    <scope>NUCLEOTIDE SEQUENCE [LARGE SCALE GENOMIC DNA]</scope>
    <source>
        <strain evidence="2">DASCIFA01</strain>
        <tissue evidence="2">Testis</tissue>
    </source>
</reference>
<keyword evidence="4" id="KW-1185">Reference proteome</keyword>
<proteinExistence type="predicted"/>
<feature type="compositionally biased region" description="Acidic residues" evidence="1">
    <location>
        <begin position="68"/>
        <end position="80"/>
    </location>
</feature>
<feature type="region of interest" description="Disordered" evidence="1">
    <location>
        <begin position="61"/>
        <end position="106"/>
    </location>
</feature>
<sequence length="106" mass="11665">MGRRYVAIGKTEWMLIIKMDPVHKILCLSTIQFILGKNILMKLSRNVTPCSSQTWALLNRKHGATASDGDEGNPGEEIGEAGEPSHNHGDLRSTDLIIQNGHGHHV</sequence>
<dbReference type="AlphaFoldDB" id="A0A498L7S9"/>
<dbReference type="Proteomes" id="UP000290572">
    <property type="component" value="Unassembled WGS sequence"/>
</dbReference>
<gene>
    <name evidence="3" type="ORF">ROHU_018220</name>
    <name evidence="2" type="ORF">ROHU_034728</name>
</gene>
<accession>A0A498L7S9</accession>
<evidence type="ECO:0000256" key="1">
    <source>
        <dbReference type="SAM" id="MobiDB-lite"/>
    </source>
</evidence>
<dbReference type="EMBL" id="QBIY01013492">
    <property type="protein sequence ID" value="RXN02886.1"/>
    <property type="molecule type" value="Genomic_DNA"/>
</dbReference>
<evidence type="ECO:0000313" key="4">
    <source>
        <dbReference type="Proteomes" id="UP000290572"/>
    </source>
</evidence>
<feature type="compositionally biased region" description="Basic and acidic residues" evidence="1">
    <location>
        <begin position="83"/>
        <end position="93"/>
    </location>
</feature>
<evidence type="ECO:0000313" key="3">
    <source>
        <dbReference type="EMBL" id="RXN29870.1"/>
    </source>
</evidence>